<proteinExistence type="inferred from homology"/>
<dbReference type="GO" id="GO:0004467">
    <property type="term" value="F:long-chain fatty acid-CoA ligase activity"/>
    <property type="evidence" value="ECO:0007669"/>
    <property type="project" value="TreeGrafter"/>
</dbReference>
<gene>
    <name evidence="5" type="ORF">BLA29_010917</name>
</gene>
<evidence type="ECO:0000256" key="1">
    <source>
        <dbReference type="ARBA" id="ARBA00006432"/>
    </source>
</evidence>
<dbReference type="GO" id="GO:0005324">
    <property type="term" value="F:long-chain fatty acid transmembrane transporter activity"/>
    <property type="evidence" value="ECO:0007669"/>
    <property type="project" value="TreeGrafter"/>
</dbReference>
<evidence type="ECO:0000313" key="5">
    <source>
        <dbReference type="EMBL" id="OTF72801.1"/>
    </source>
</evidence>
<dbReference type="SUPFAM" id="SSF56801">
    <property type="entry name" value="Acetyl-CoA synthetase-like"/>
    <property type="match status" value="1"/>
</dbReference>
<keyword evidence="2" id="KW-0436">Ligase</keyword>
<dbReference type="Proteomes" id="UP000194236">
    <property type="component" value="Unassembled WGS sequence"/>
</dbReference>
<dbReference type="OrthoDB" id="288590at2759"/>
<dbReference type="GO" id="GO:0005524">
    <property type="term" value="F:ATP binding"/>
    <property type="evidence" value="ECO:0007669"/>
    <property type="project" value="UniProtKB-KW"/>
</dbReference>
<evidence type="ECO:0000256" key="2">
    <source>
        <dbReference type="ARBA" id="ARBA00022598"/>
    </source>
</evidence>
<dbReference type="PANTHER" id="PTHR43107:SF15">
    <property type="entry name" value="FATTY ACID TRANSPORT PROTEIN 3, ISOFORM A"/>
    <property type="match status" value="1"/>
</dbReference>
<dbReference type="EMBL" id="MUJZ01054544">
    <property type="protein sequence ID" value="OTF72801.1"/>
    <property type="molecule type" value="Genomic_DNA"/>
</dbReference>
<dbReference type="GO" id="GO:0005789">
    <property type="term" value="C:endoplasmic reticulum membrane"/>
    <property type="evidence" value="ECO:0007669"/>
    <property type="project" value="TreeGrafter"/>
</dbReference>
<sequence>MLAINNDNNQINLEHLYEFMKNRIPEYAIPKFIRFTKKIELTGTQKYIKYPLREQGIDLKRITNDDDQLYYFDRTIQKYQPLNGDVYDKIINGFIQF</sequence>
<evidence type="ECO:0000256" key="4">
    <source>
        <dbReference type="ARBA" id="ARBA00022840"/>
    </source>
</evidence>
<dbReference type="PANTHER" id="PTHR43107">
    <property type="entry name" value="LONG-CHAIN FATTY ACID TRANSPORT PROTEIN"/>
    <property type="match status" value="1"/>
</dbReference>
<evidence type="ECO:0000256" key="3">
    <source>
        <dbReference type="ARBA" id="ARBA00022741"/>
    </source>
</evidence>
<dbReference type="InterPro" id="IPR045851">
    <property type="entry name" value="AMP-bd_C_sf"/>
</dbReference>
<keyword evidence="6" id="KW-1185">Reference proteome</keyword>
<reference evidence="5 6" key="1">
    <citation type="submission" date="2017-03" db="EMBL/GenBank/DDBJ databases">
        <title>Genome Survey of Euroglyphus maynei.</title>
        <authorList>
            <person name="Arlian L.G."/>
            <person name="Morgan M.S."/>
            <person name="Rider S.D."/>
        </authorList>
    </citation>
    <scope>NUCLEOTIDE SEQUENCE [LARGE SCALE GENOMIC DNA]</scope>
    <source>
        <strain evidence="5">Arlian Lab</strain>
        <tissue evidence="5">Whole body</tissue>
    </source>
</reference>
<evidence type="ECO:0008006" key="7">
    <source>
        <dbReference type="Google" id="ProtNLM"/>
    </source>
</evidence>
<keyword evidence="4" id="KW-0067">ATP-binding</keyword>
<name>A0A1Y3AWB6_EURMA</name>
<dbReference type="GO" id="GO:0005886">
    <property type="term" value="C:plasma membrane"/>
    <property type="evidence" value="ECO:0007669"/>
    <property type="project" value="TreeGrafter"/>
</dbReference>
<keyword evidence="3" id="KW-0547">Nucleotide-binding</keyword>
<organism evidence="5 6">
    <name type="scientific">Euroglyphus maynei</name>
    <name type="common">Mayne's house dust mite</name>
    <dbReference type="NCBI Taxonomy" id="6958"/>
    <lineage>
        <taxon>Eukaryota</taxon>
        <taxon>Metazoa</taxon>
        <taxon>Ecdysozoa</taxon>
        <taxon>Arthropoda</taxon>
        <taxon>Chelicerata</taxon>
        <taxon>Arachnida</taxon>
        <taxon>Acari</taxon>
        <taxon>Acariformes</taxon>
        <taxon>Sarcoptiformes</taxon>
        <taxon>Astigmata</taxon>
        <taxon>Psoroptidia</taxon>
        <taxon>Analgoidea</taxon>
        <taxon>Pyroglyphidae</taxon>
        <taxon>Pyroglyphinae</taxon>
        <taxon>Euroglyphus</taxon>
    </lineage>
</organism>
<protein>
    <recommendedName>
        <fullName evidence="7">AMP-binding enzyme C-terminal domain-containing protein</fullName>
    </recommendedName>
</protein>
<accession>A0A1Y3AWB6</accession>
<dbReference type="GO" id="GO:0044539">
    <property type="term" value="P:long-chain fatty acid import into cell"/>
    <property type="evidence" value="ECO:0007669"/>
    <property type="project" value="TreeGrafter"/>
</dbReference>
<comment type="similarity">
    <text evidence="1">Belongs to the ATP-dependent AMP-binding enzyme family.</text>
</comment>
<dbReference type="Gene3D" id="3.30.300.30">
    <property type="match status" value="1"/>
</dbReference>
<comment type="caution">
    <text evidence="5">The sequence shown here is derived from an EMBL/GenBank/DDBJ whole genome shotgun (WGS) entry which is preliminary data.</text>
</comment>
<dbReference type="AlphaFoldDB" id="A0A1Y3AWB6"/>
<evidence type="ECO:0000313" key="6">
    <source>
        <dbReference type="Proteomes" id="UP000194236"/>
    </source>
</evidence>